<gene>
    <name evidence="2" type="ORF">J2S15_001598</name>
</gene>
<keyword evidence="1" id="KW-1133">Transmembrane helix</keyword>
<keyword evidence="3" id="KW-1185">Reference proteome</keyword>
<dbReference type="EMBL" id="JAUSUR010000002">
    <property type="protein sequence ID" value="MDQ0360853.1"/>
    <property type="molecule type" value="Genomic_DNA"/>
</dbReference>
<feature type="transmembrane region" description="Helical" evidence="1">
    <location>
        <begin position="52"/>
        <end position="76"/>
    </location>
</feature>
<name>A0ABU0E1U1_9FIRM</name>
<keyword evidence="1" id="KW-0812">Transmembrane</keyword>
<dbReference type="RefSeq" id="WP_307407064.1">
    <property type="nucleotide sequence ID" value="NZ_JAUSUR010000002.1"/>
</dbReference>
<comment type="caution">
    <text evidence="2">The sequence shown here is derived from an EMBL/GenBank/DDBJ whole genome shotgun (WGS) entry which is preliminary data.</text>
</comment>
<organism evidence="2 3">
    <name type="scientific">Breznakia pachnodae</name>
    <dbReference type="NCBI Taxonomy" id="265178"/>
    <lineage>
        <taxon>Bacteria</taxon>
        <taxon>Bacillati</taxon>
        <taxon>Bacillota</taxon>
        <taxon>Erysipelotrichia</taxon>
        <taxon>Erysipelotrichales</taxon>
        <taxon>Erysipelotrichaceae</taxon>
        <taxon>Breznakia</taxon>
    </lineage>
</organism>
<keyword evidence="1" id="KW-0472">Membrane</keyword>
<accession>A0ABU0E1U1</accession>
<proteinExistence type="predicted"/>
<dbReference type="Proteomes" id="UP001230220">
    <property type="component" value="Unassembled WGS sequence"/>
</dbReference>
<sequence>MKFDQLNQKYYEDNIEAENKKINERKRRFLISLIGPVLMFISLNFLKEIKELSITLFIGAFISLLFFIFSVEIIFYKLKINSIKNLLKDPPYVEVFEDGKIVIGNHNGGGRKSLNKITDFHIDNIHKRIQVVDATTDFPKWLDIDFELEMKGKLLLILQMFEQMENTRRQHYINTFKETLKKYQNDTTRLLEELDTMDFILPVQCCFETSPPLFHYFDLSIDVKLGFEIREYDNKKYIALYSSLMELPQNSEFQKQYRMSYYDISKWINNQELSSGLFKEEDIIQGIVINPDYECVVISLR</sequence>
<protein>
    <submittedName>
        <fullName evidence="2">Uncharacterized protein</fullName>
    </submittedName>
</protein>
<reference evidence="2 3" key="1">
    <citation type="submission" date="2023-07" db="EMBL/GenBank/DDBJ databases">
        <title>Genomic Encyclopedia of Type Strains, Phase IV (KMG-IV): sequencing the most valuable type-strain genomes for metagenomic binning, comparative biology and taxonomic classification.</title>
        <authorList>
            <person name="Goeker M."/>
        </authorList>
    </citation>
    <scope>NUCLEOTIDE SEQUENCE [LARGE SCALE GENOMIC DNA]</scope>
    <source>
        <strain evidence="2 3">DSM 16784</strain>
    </source>
</reference>
<evidence type="ECO:0000256" key="1">
    <source>
        <dbReference type="SAM" id="Phobius"/>
    </source>
</evidence>
<feature type="transmembrane region" description="Helical" evidence="1">
    <location>
        <begin position="29"/>
        <end position="46"/>
    </location>
</feature>
<evidence type="ECO:0000313" key="2">
    <source>
        <dbReference type="EMBL" id="MDQ0360853.1"/>
    </source>
</evidence>
<evidence type="ECO:0000313" key="3">
    <source>
        <dbReference type="Proteomes" id="UP001230220"/>
    </source>
</evidence>